<keyword evidence="1" id="KW-0472">Membrane</keyword>
<sequence length="206" mass="24219">MDLSFIILVITLGGLFVVFYKDIKTLRKRKNFLKNPELHDIPKFIISSKKMNFLDKRLSVNPGSIDVSSNNKIVLHLNNEKGYLEVKKSLRRKIVNFSEIKFILLEYEQYEELFTLKELLGGTVAYNKEIWSIRMIAVLKNGRELNLLNAKFHESQLEKWEEQRITGGYQEKSFLGHGKAIIRLLSNFIDKKYLIIDYNDGNVRRY</sequence>
<protein>
    <submittedName>
        <fullName evidence="2">Uncharacterized protein</fullName>
    </submittedName>
</protein>
<name>A0ABV8JSI5_9FLAO</name>
<reference evidence="3" key="1">
    <citation type="journal article" date="2019" name="Int. J. Syst. Evol. Microbiol.">
        <title>The Global Catalogue of Microorganisms (GCM) 10K type strain sequencing project: providing services to taxonomists for standard genome sequencing and annotation.</title>
        <authorList>
            <consortium name="The Broad Institute Genomics Platform"/>
            <consortium name="The Broad Institute Genome Sequencing Center for Infectious Disease"/>
            <person name="Wu L."/>
            <person name="Ma J."/>
        </authorList>
    </citation>
    <scope>NUCLEOTIDE SEQUENCE [LARGE SCALE GENOMIC DNA]</scope>
    <source>
        <strain evidence="3">CECT 7477</strain>
    </source>
</reference>
<feature type="transmembrane region" description="Helical" evidence="1">
    <location>
        <begin position="6"/>
        <end position="23"/>
    </location>
</feature>
<evidence type="ECO:0000256" key="1">
    <source>
        <dbReference type="SAM" id="Phobius"/>
    </source>
</evidence>
<gene>
    <name evidence="2" type="ORF">ACFOUT_13520</name>
</gene>
<evidence type="ECO:0000313" key="3">
    <source>
        <dbReference type="Proteomes" id="UP001595814"/>
    </source>
</evidence>
<accession>A0ABV8JSI5</accession>
<keyword evidence="3" id="KW-1185">Reference proteome</keyword>
<comment type="caution">
    <text evidence="2">The sequence shown here is derived from an EMBL/GenBank/DDBJ whole genome shotgun (WGS) entry which is preliminary data.</text>
</comment>
<organism evidence="2 3">
    <name type="scientific">Euzebyella saccharophila</name>
    <dbReference type="NCBI Taxonomy" id="679664"/>
    <lineage>
        <taxon>Bacteria</taxon>
        <taxon>Pseudomonadati</taxon>
        <taxon>Bacteroidota</taxon>
        <taxon>Flavobacteriia</taxon>
        <taxon>Flavobacteriales</taxon>
        <taxon>Flavobacteriaceae</taxon>
        <taxon>Euzebyella</taxon>
    </lineage>
</organism>
<dbReference type="EMBL" id="JBHSAW010000010">
    <property type="protein sequence ID" value="MFC4096903.1"/>
    <property type="molecule type" value="Genomic_DNA"/>
</dbReference>
<keyword evidence="1" id="KW-1133">Transmembrane helix</keyword>
<evidence type="ECO:0000313" key="2">
    <source>
        <dbReference type="EMBL" id="MFC4096903.1"/>
    </source>
</evidence>
<dbReference type="Proteomes" id="UP001595814">
    <property type="component" value="Unassembled WGS sequence"/>
</dbReference>
<keyword evidence="1" id="KW-0812">Transmembrane</keyword>
<proteinExistence type="predicted"/>
<dbReference type="RefSeq" id="WP_192461635.1">
    <property type="nucleotide sequence ID" value="NZ_JACYFJ010000002.1"/>
</dbReference>